<reference evidence="3 4" key="1">
    <citation type="submission" date="2021-03" db="EMBL/GenBank/DDBJ databases">
        <title>Muricauda sp. CAU 1631 isolated from Incheon.</title>
        <authorList>
            <person name="Kim W."/>
        </authorList>
    </citation>
    <scope>NUCLEOTIDE SEQUENCE [LARGE SCALE GENOMIC DNA]</scope>
    <source>
        <strain evidence="3 4">CAU 1631</strain>
    </source>
</reference>
<keyword evidence="2" id="KW-0472">Membrane</keyword>
<feature type="transmembrane region" description="Helical" evidence="2">
    <location>
        <begin position="42"/>
        <end position="62"/>
    </location>
</feature>
<evidence type="ECO:0000256" key="1">
    <source>
        <dbReference type="SAM" id="MobiDB-lite"/>
    </source>
</evidence>
<dbReference type="Proteomes" id="UP000664163">
    <property type="component" value="Unassembled WGS sequence"/>
</dbReference>
<protein>
    <recommendedName>
        <fullName evidence="5">Anti-sigma factor</fullName>
    </recommendedName>
</protein>
<keyword evidence="2" id="KW-1133">Transmembrane helix</keyword>
<dbReference type="RefSeq" id="WP_207071895.1">
    <property type="nucleotide sequence ID" value="NZ_JAFLND010000003.1"/>
</dbReference>
<organism evidence="3 4">
    <name type="scientific">[Muricauda] lutisoli</name>
    <dbReference type="NCBI Taxonomy" id="2816035"/>
    <lineage>
        <taxon>Bacteria</taxon>
        <taxon>Pseudomonadati</taxon>
        <taxon>Bacteroidota</taxon>
        <taxon>Flavobacteriia</taxon>
        <taxon>Flavobacteriales</taxon>
        <taxon>Flavobacteriaceae</taxon>
        <taxon>Allomuricauda</taxon>
    </lineage>
</organism>
<evidence type="ECO:0008006" key="5">
    <source>
        <dbReference type="Google" id="ProtNLM"/>
    </source>
</evidence>
<evidence type="ECO:0000256" key="2">
    <source>
        <dbReference type="SAM" id="Phobius"/>
    </source>
</evidence>
<dbReference type="EMBL" id="JAFLND010000003">
    <property type="protein sequence ID" value="MBO0331546.1"/>
    <property type="molecule type" value="Genomic_DNA"/>
</dbReference>
<evidence type="ECO:0000313" key="4">
    <source>
        <dbReference type="Proteomes" id="UP000664163"/>
    </source>
</evidence>
<evidence type="ECO:0000313" key="3">
    <source>
        <dbReference type="EMBL" id="MBO0331546.1"/>
    </source>
</evidence>
<comment type="caution">
    <text evidence="3">The sequence shown here is derived from an EMBL/GenBank/DDBJ whole genome shotgun (WGS) entry which is preliminary data.</text>
</comment>
<name>A0ABS3EZ55_9FLAO</name>
<accession>A0ABS3EZ55</accession>
<feature type="region of interest" description="Disordered" evidence="1">
    <location>
        <begin position="105"/>
        <end position="127"/>
    </location>
</feature>
<sequence length="243" mass="27359">MDKLEKHIKEKLQERTIAPSKGTWDKIASQIKEPAPRKRNTWFPYAIAASVVGIVLVSVFYFTKGDPETNQVQMVETENTIDKETQIQSKDKVVEKSVKQNQTEVAETKSESIVPDQTREFSTEPQVSSTVVTKQEVKEPLQDDIKINSDELIAQKVEEVVAQVQLMENAKQDVTDAEVDSLLRAAQRQILTDKLFADGGSVDAMSLLAEVEDELDESFRDQIFDALKSGYLKLRTAVADRNQ</sequence>
<keyword evidence="4" id="KW-1185">Reference proteome</keyword>
<gene>
    <name evidence="3" type="ORF">J0X13_13365</name>
</gene>
<proteinExistence type="predicted"/>
<keyword evidence="2" id="KW-0812">Transmembrane</keyword>